<dbReference type="InterPro" id="IPR014043">
    <property type="entry name" value="Acyl_transferase_dom"/>
</dbReference>
<dbReference type="SUPFAM" id="SSF53901">
    <property type="entry name" value="Thiolase-like"/>
    <property type="match status" value="1"/>
</dbReference>
<evidence type="ECO:0000256" key="2">
    <source>
        <dbReference type="ARBA" id="ARBA00022553"/>
    </source>
</evidence>
<name>A0ABN3PGW8_9ACTN</name>
<protein>
    <submittedName>
        <fullName evidence="8">Type I polyketide synthase</fullName>
    </submittedName>
</protein>
<evidence type="ECO:0000313" key="9">
    <source>
        <dbReference type="Proteomes" id="UP001501509"/>
    </source>
</evidence>
<keyword evidence="2" id="KW-0597">Phosphoprotein</keyword>
<dbReference type="PROSITE" id="PS52019">
    <property type="entry name" value="PKS_MFAS_DH"/>
    <property type="match status" value="1"/>
</dbReference>
<keyword evidence="3" id="KW-0808">Transferase</keyword>
<feature type="region of interest" description="N-terminal hotdog fold" evidence="4">
    <location>
        <begin position="972"/>
        <end position="1104"/>
    </location>
</feature>
<dbReference type="SUPFAM" id="SSF52151">
    <property type="entry name" value="FabD/lysophospholipase-like"/>
    <property type="match status" value="1"/>
</dbReference>
<accession>A0ABN3PGW8</accession>
<evidence type="ECO:0000256" key="3">
    <source>
        <dbReference type="ARBA" id="ARBA00022679"/>
    </source>
</evidence>
<dbReference type="SMART" id="SM00825">
    <property type="entry name" value="PKS_KS"/>
    <property type="match status" value="1"/>
</dbReference>
<dbReference type="InterPro" id="IPR037143">
    <property type="entry name" value="4-PPantetheinyl_Trfase_dom_sf"/>
</dbReference>
<dbReference type="InterPro" id="IPR049551">
    <property type="entry name" value="PKS_DH_C"/>
</dbReference>
<dbReference type="Pfam" id="PF00109">
    <property type="entry name" value="ketoacyl-synt"/>
    <property type="match status" value="1"/>
</dbReference>
<dbReference type="Pfam" id="PF14765">
    <property type="entry name" value="PS-DH"/>
    <property type="match status" value="1"/>
</dbReference>
<dbReference type="Gene3D" id="3.40.366.10">
    <property type="entry name" value="Malonyl-Coenzyme A Acyl Carrier Protein, domain 2"/>
    <property type="match status" value="1"/>
</dbReference>
<feature type="active site" description="Proton donor; for dehydratase activity" evidence="4">
    <location>
        <position position="1168"/>
    </location>
</feature>
<feature type="region of interest" description="C-terminal hotdog fold" evidence="4">
    <location>
        <begin position="1119"/>
        <end position="1254"/>
    </location>
</feature>
<dbReference type="Gene3D" id="3.40.47.10">
    <property type="match status" value="1"/>
</dbReference>
<evidence type="ECO:0000259" key="6">
    <source>
        <dbReference type="PROSITE" id="PS52004"/>
    </source>
</evidence>
<proteinExistence type="predicted"/>
<dbReference type="Pfam" id="PF16197">
    <property type="entry name" value="KAsynt_C_assoc"/>
    <property type="match status" value="1"/>
</dbReference>
<dbReference type="InterPro" id="IPR049900">
    <property type="entry name" value="PKS_mFAS_DH"/>
</dbReference>
<reference evidence="8 9" key="1">
    <citation type="journal article" date="2019" name="Int. J. Syst. Evol. Microbiol.">
        <title>The Global Catalogue of Microorganisms (GCM) 10K type strain sequencing project: providing services to taxonomists for standard genome sequencing and annotation.</title>
        <authorList>
            <consortium name="The Broad Institute Genomics Platform"/>
            <consortium name="The Broad Institute Genome Sequencing Center for Infectious Disease"/>
            <person name="Wu L."/>
            <person name="Ma J."/>
        </authorList>
    </citation>
    <scope>NUCLEOTIDE SEQUENCE [LARGE SCALE GENOMIC DNA]</scope>
    <source>
        <strain evidence="8 9">JCM 6833</strain>
    </source>
</reference>
<dbReference type="Gene3D" id="3.10.129.110">
    <property type="entry name" value="Polyketide synthase dehydratase"/>
    <property type="match status" value="1"/>
</dbReference>
<dbReference type="EMBL" id="BAAATD010000002">
    <property type="protein sequence ID" value="GAA2585216.1"/>
    <property type="molecule type" value="Genomic_DNA"/>
</dbReference>
<dbReference type="Pfam" id="PF02801">
    <property type="entry name" value="Ketoacyl-synt_C"/>
    <property type="match status" value="1"/>
</dbReference>
<sequence length="1530" mass="161778">MSGEPIAIVGVGAIFPGAGSAAELWRNIRAGIDAITDVPAHRWDPALYYDPEAYGRPPESDRFYCRRGGFVDDLATFDPVRFGIMPAAVAGMEPDQLLALRTAAEAIADAGGDGRLPDRTRIGVVIGRGGYITPGVARFDQRVRTAHQLTSVLMELVPGLGADRLARIRHAFCERLGPDGPDASVGLVPNFAASRIANRFDLRGPAYTLDAACASSLLAVEHAVRALRSRQCDAMLAGAVHHAHHATVWSVFSQLRALSPTERIRPFDRSADGTLLSEGTGVVLLKRLSDAERAGDRVHAVIRGVGSSSDGRAGGIMSPLVEGQVLAVERAWQDAGLDPAAPEALGLVEAHGTATPAGDAAELETLRRVFGASGPPLALGAVKSMIGHAMPAAGIAGLIKAACALRDGVLPPTLHVEEPHPALAGTRLRPVRESATWERPAGGAPRRAVVNAFGFGGTNAHVILEEPPEHVRPAGRARVPELPRMIGPPRAGDGGCGTGIGMGTGIGSGTGVLRLAARTDEELARLLDRPDGELLAIAAKSEQPPDLPCRLAIVEPTARRLDLARAIVLRGTPWRGRSDIWFTPRPLLAAGGKTAFLFPGFEPAFEPRVDDVADHFGMARPELTGRTDLPGHAADVIAVGRLLADALGELGIEPDVAAGHSLGEWTAMIISGMYPPGAAEAYLAALEHGTLDVPDVAYAALGCGADRALDAIGTRHEVVVSHDNCPHQSVICGPPGAVREVLARLGAEGVLGQELPFRSGFHTPMAEAYLGSVHRSFEVLPIRPPRVPLWSGTTVAPFPSGVDEIRGLVVRHLLEPVRFSELIEELYGAGVRAFVQVGPGSLTGFVGDRLGDRDHLAMAANVPKRTGLAQLERVVASLWAEGYGTAPQDEGTLGQGSAHGTGMRLDLGTPLVRLDGAVPPLNVSASVGTGLGTGLFPPGASPLADAGPVMAELDALLRDATESAQVVLDALHTGTGRPPAEPRPRVTELTTSRVFSLEAMPYLIDHCVIPQPADWPEASDRFPVVPLTTLLEVMAEAARELFPELVVIGFEDVRAVRWVIADPPTTADIEAALVGPGDVPDVRKVRVVIKGHTEGTALLAAGHPKPPPPDRTPLTGEEPPVVSAERFYAERWMFHGPLYQGVTEISALARDGLRAALTSLPTPGALMDSAGHLCGHWIQVYGDRDQTVFPVGIERVTWYAPLPPAGARLDVTVWNRTVSDTTIRCDAELVRPDGTVWGRVDGWTTHRFFTDEPVWRMRLTPEFSAIGEPQSGDWCLARRRWDGTASRDLLMRQYLCAAERVEYQALTPREQEPWLLGRIAAKDAVRHWLWGKGHGPLFPAEVTVRVDGSGRPEAAGPFDQPVAVSIAQTAELGVALIRPAAEPAGIDIARIADNPAHESPVESAGESAGASAGELAGGSAGMPQRDSAEGVTLRESELALLKRLPGDPTTETARLLAAKRAAAREAAAKAAVAGRPGGTVRPRDFVVTAAAADRLLVAAPDSLTAVETRLVDGHVVTWTVRSQSRDAKQT</sequence>
<dbReference type="InterPro" id="IPR020841">
    <property type="entry name" value="PKS_Beta-ketoAc_synthase_dom"/>
</dbReference>
<dbReference type="InterPro" id="IPR018201">
    <property type="entry name" value="Ketoacyl_synth_AS"/>
</dbReference>
<dbReference type="RefSeq" id="WP_344539437.1">
    <property type="nucleotide sequence ID" value="NZ_BAAATD010000002.1"/>
</dbReference>
<evidence type="ECO:0000313" key="8">
    <source>
        <dbReference type="EMBL" id="GAA2585216.1"/>
    </source>
</evidence>
<comment type="caution">
    <text evidence="8">The sequence shown here is derived from an EMBL/GenBank/DDBJ whole genome shotgun (WGS) entry which is preliminary data.</text>
</comment>
<feature type="active site" description="Proton acceptor; for dehydratase activity" evidence="4">
    <location>
        <position position="1006"/>
    </location>
</feature>
<dbReference type="PROSITE" id="PS00606">
    <property type="entry name" value="KS3_1"/>
    <property type="match status" value="1"/>
</dbReference>
<dbReference type="Proteomes" id="UP001501509">
    <property type="component" value="Unassembled WGS sequence"/>
</dbReference>
<dbReference type="SMART" id="SM00827">
    <property type="entry name" value="PKS_AT"/>
    <property type="match status" value="1"/>
</dbReference>
<dbReference type="SUPFAM" id="SSF55048">
    <property type="entry name" value="Probable ACP-binding domain of malonyl-CoA ACP transacylase"/>
    <property type="match status" value="1"/>
</dbReference>
<dbReference type="InterPro" id="IPR042104">
    <property type="entry name" value="PKS_dehydratase_sf"/>
</dbReference>
<dbReference type="SUPFAM" id="SSF56214">
    <property type="entry name" value="4'-phosphopantetheinyl transferase"/>
    <property type="match status" value="1"/>
</dbReference>
<dbReference type="InterPro" id="IPR001227">
    <property type="entry name" value="Ac_transferase_dom_sf"/>
</dbReference>
<organism evidence="8 9">
    <name type="scientific">Actinomadura fulvescens</name>
    <dbReference type="NCBI Taxonomy" id="46160"/>
    <lineage>
        <taxon>Bacteria</taxon>
        <taxon>Bacillati</taxon>
        <taxon>Actinomycetota</taxon>
        <taxon>Actinomycetes</taxon>
        <taxon>Streptosporangiales</taxon>
        <taxon>Thermomonosporaceae</taxon>
        <taxon>Actinomadura</taxon>
    </lineage>
</organism>
<dbReference type="CDD" id="cd00833">
    <property type="entry name" value="PKS"/>
    <property type="match status" value="1"/>
</dbReference>
<dbReference type="Gene3D" id="3.90.470.20">
    <property type="entry name" value="4'-phosphopantetheinyl transferase domain"/>
    <property type="match status" value="1"/>
</dbReference>
<dbReference type="PROSITE" id="PS52004">
    <property type="entry name" value="KS3_2"/>
    <property type="match status" value="1"/>
</dbReference>
<keyword evidence="9" id="KW-1185">Reference proteome</keyword>
<dbReference type="InterPro" id="IPR016035">
    <property type="entry name" value="Acyl_Trfase/lysoPLipase"/>
</dbReference>
<dbReference type="Pfam" id="PF00698">
    <property type="entry name" value="Acyl_transf_1"/>
    <property type="match status" value="1"/>
</dbReference>
<dbReference type="PANTHER" id="PTHR43775">
    <property type="entry name" value="FATTY ACID SYNTHASE"/>
    <property type="match status" value="1"/>
</dbReference>
<evidence type="ECO:0000259" key="7">
    <source>
        <dbReference type="PROSITE" id="PS52019"/>
    </source>
</evidence>
<dbReference type="InterPro" id="IPR016039">
    <property type="entry name" value="Thiolase-like"/>
</dbReference>
<dbReference type="InterPro" id="IPR014031">
    <property type="entry name" value="Ketoacyl_synth_C"/>
</dbReference>
<dbReference type="InterPro" id="IPR050091">
    <property type="entry name" value="PKS_NRPS_Biosynth_Enz"/>
</dbReference>
<evidence type="ECO:0000256" key="4">
    <source>
        <dbReference type="PROSITE-ProRule" id="PRU01363"/>
    </source>
</evidence>
<dbReference type="InterPro" id="IPR032821">
    <property type="entry name" value="PKS_assoc"/>
</dbReference>
<dbReference type="InterPro" id="IPR014030">
    <property type="entry name" value="Ketoacyl_synth_N"/>
</dbReference>
<dbReference type="InterPro" id="IPR016036">
    <property type="entry name" value="Malonyl_transacylase_ACP-bd"/>
</dbReference>
<dbReference type="PANTHER" id="PTHR43775:SF37">
    <property type="entry name" value="SI:DKEY-61P9.11"/>
    <property type="match status" value="1"/>
</dbReference>
<evidence type="ECO:0000256" key="1">
    <source>
        <dbReference type="ARBA" id="ARBA00022450"/>
    </source>
</evidence>
<feature type="domain" description="Ketosynthase family 3 (KS3)" evidence="6">
    <location>
        <begin position="3"/>
        <end position="466"/>
    </location>
</feature>
<gene>
    <name evidence="8" type="ORF">GCM10010411_17440</name>
</gene>
<keyword evidence="1" id="KW-0596">Phosphopantetheine</keyword>
<feature type="domain" description="PKS/mFAS DH" evidence="7">
    <location>
        <begin position="972"/>
        <end position="1254"/>
    </location>
</feature>
<feature type="region of interest" description="Disordered" evidence="5">
    <location>
        <begin position="1397"/>
        <end position="1431"/>
    </location>
</feature>
<feature type="compositionally biased region" description="Low complexity" evidence="5">
    <location>
        <begin position="1402"/>
        <end position="1414"/>
    </location>
</feature>
<evidence type="ECO:0000256" key="5">
    <source>
        <dbReference type="SAM" id="MobiDB-lite"/>
    </source>
</evidence>